<feature type="compositionally biased region" description="Basic and acidic residues" evidence="1">
    <location>
        <begin position="1"/>
        <end position="14"/>
    </location>
</feature>
<gene>
    <name evidence="2" type="ORF">I8752_20835</name>
</gene>
<feature type="region of interest" description="Disordered" evidence="1">
    <location>
        <begin position="1"/>
        <end position="36"/>
    </location>
</feature>
<keyword evidence="3" id="KW-1185">Reference proteome</keyword>
<organism evidence="2 3">
    <name type="scientific">Dendronalium phyllosphericum CENA369</name>
    <dbReference type="NCBI Taxonomy" id="1725256"/>
    <lineage>
        <taxon>Bacteria</taxon>
        <taxon>Bacillati</taxon>
        <taxon>Cyanobacteriota</taxon>
        <taxon>Cyanophyceae</taxon>
        <taxon>Nostocales</taxon>
        <taxon>Nostocaceae</taxon>
        <taxon>Dendronalium</taxon>
        <taxon>Dendronalium phyllosphericum</taxon>
    </lineage>
</organism>
<comment type="caution">
    <text evidence="2">The sequence shown here is derived from an EMBL/GenBank/DDBJ whole genome shotgun (WGS) entry which is preliminary data.</text>
</comment>
<evidence type="ECO:0000313" key="3">
    <source>
        <dbReference type="Proteomes" id="UP000662314"/>
    </source>
</evidence>
<protein>
    <submittedName>
        <fullName evidence="2">Uncharacterized protein</fullName>
    </submittedName>
</protein>
<name>A0A8J7I5U8_9NOST</name>
<dbReference type="EMBL" id="JAECZA010000138">
    <property type="protein sequence ID" value="MBH8575410.1"/>
    <property type="molecule type" value="Genomic_DNA"/>
</dbReference>
<accession>A0A8J7I5U8</accession>
<evidence type="ECO:0000256" key="1">
    <source>
        <dbReference type="SAM" id="MobiDB-lite"/>
    </source>
</evidence>
<evidence type="ECO:0000313" key="2">
    <source>
        <dbReference type="EMBL" id="MBH8575410.1"/>
    </source>
</evidence>
<dbReference type="Proteomes" id="UP000662314">
    <property type="component" value="Unassembled WGS sequence"/>
</dbReference>
<proteinExistence type="predicted"/>
<sequence length="49" mass="5733">MCFKHEIKGNEKENFPFPKKWPTNQEKEKTKNKPVTKVIDMAGQGGQRE</sequence>
<dbReference type="AlphaFoldDB" id="A0A8J7I5U8"/>
<reference evidence="2 3" key="1">
    <citation type="journal article" date="2021" name="Int. J. Syst. Evol. Microbiol.">
        <title>Amazonocrinis nigriterrae gen. nov., sp. nov., Atlanticothrix silvestris gen. nov., sp. nov. and Dendronalium phyllosphericum gen. nov., sp. nov., nostocacean cyanobacteria from Brazilian environments.</title>
        <authorList>
            <person name="Alvarenga D.O."/>
            <person name="Andreote A.P.D."/>
            <person name="Branco L.H.Z."/>
            <person name="Delbaje E."/>
            <person name="Cruz R.B."/>
            <person name="Varani A.M."/>
            <person name="Fiore M.F."/>
        </authorList>
    </citation>
    <scope>NUCLEOTIDE SEQUENCE [LARGE SCALE GENOMIC DNA]</scope>
    <source>
        <strain evidence="2 3">CENA369</strain>
    </source>
</reference>